<sequence>MDLKFYDWLREDTKLQVGEFVFNIKYRAKDWTYYQCNHKNCNGSIKIQNPPFWNILNLSGLRIMIIMKTSIW</sequence>
<comment type="caution">
    <text evidence="1">The sequence shown here is derived from an EMBL/GenBank/DDBJ whole genome shotgun (WGS) entry which is preliminary data.</text>
</comment>
<reference evidence="1" key="1">
    <citation type="submission" date="2021-09" db="EMBL/GenBank/DDBJ databases">
        <authorList>
            <consortium name="AG Swart"/>
            <person name="Singh M."/>
            <person name="Singh A."/>
            <person name="Seah K."/>
            <person name="Emmerich C."/>
        </authorList>
    </citation>
    <scope>NUCLEOTIDE SEQUENCE</scope>
    <source>
        <strain evidence="1">ATCC30299</strain>
    </source>
</reference>
<dbReference type="EMBL" id="CAJZBQ010000021">
    <property type="protein sequence ID" value="CAG9319130.1"/>
    <property type="molecule type" value="Genomic_DNA"/>
</dbReference>
<evidence type="ECO:0000313" key="2">
    <source>
        <dbReference type="Proteomes" id="UP001162131"/>
    </source>
</evidence>
<name>A0AAU9IYP9_9CILI</name>
<proteinExistence type="predicted"/>
<dbReference type="Proteomes" id="UP001162131">
    <property type="component" value="Unassembled WGS sequence"/>
</dbReference>
<evidence type="ECO:0000313" key="1">
    <source>
        <dbReference type="EMBL" id="CAG9319130.1"/>
    </source>
</evidence>
<protein>
    <submittedName>
        <fullName evidence="1">Uncharacterized protein</fullName>
    </submittedName>
</protein>
<accession>A0AAU9IYP9</accession>
<gene>
    <name evidence="1" type="ORF">BSTOLATCC_MIC22524</name>
</gene>
<dbReference type="AlphaFoldDB" id="A0AAU9IYP9"/>
<keyword evidence="2" id="KW-1185">Reference proteome</keyword>
<organism evidence="1 2">
    <name type="scientific">Blepharisma stoltei</name>
    <dbReference type="NCBI Taxonomy" id="1481888"/>
    <lineage>
        <taxon>Eukaryota</taxon>
        <taxon>Sar</taxon>
        <taxon>Alveolata</taxon>
        <taxon>Ciliophora</taxon>
        <taxon>Postciliodesmatophora</taxon>
        <taxon>Heterotrichea</taxon>
        <taxon>Heterotrichida</taxon>
        <taxon>Blepharismidae</taxon>
        <taxon>Blepharisma</taxon>
    </lineage>
</organism>